<keyword evidence="2" id="KW-1185">Reference proteome</keyword>
<dbReference type="InterPro" id="IPR036709">
    <property type="entry name" value="Autotransporte_beta_dom_sf"/>
</dbReference>
<evidence type="ECO:0008006" key="3">
    <source>
        <dbReference type="Google" id="ProtNLM"/>
    </source>
</evidence>
<gene>
    <name evidence="1" type="ORF">GCM10009117_05230</name>
</gene>
<sequence length="220" mass="25054">MNQLQIMKLSIKSILLFILLFTLSLSLYSQKEVQPEVEKPSDDFFFIQIGLSHPFLYGDNFATNAYRGKTGVEYNMGFSVLSKIIFEGGLSWNNLSVKDDRFTGNLQRSRISRANLRAGYMFQITQMMSITPKIGYSHVKYKNTKNSNFKDTGNSLSLSTTIQAHFDKTISIYLNLINYTDFLDITTNDLIQDQFDQSNSFIVSIGVQLNILNNSATPQF</sequence>
<reference evidence="2" key="1">
    <citation type="journal article" date="2019" name="Int. J. Syst. Evol. Microbiol.">
        <title>The Global Catalogue of Microorganisms (GCM) 10K type strain sequencing project: providing services to taxonomists for standard genome sequencing and annotation.</title>
        <authorList>
            <consortium name="The Broad Institute Genomics Platform"/>
            <consortium name="The Broad Institute Genome Sequencing Center for Infectious Disease"/>
            <person name="Wu L."/>
            <person name="Ma J."/>
        </authorList>
    </citation>
    <scope>NUCLEOTIDE SEQUENCE [LARGE SCALE GENOMIC DNA]</scope>
    <source>
        <strain evidence="2">JCM 16082</strain>
    </source>
</reference>
<protein>
    <recommendedName>
        <fullName evidence="3">Outer membrane protein beta-barrel domain-containing protein</fullName>
    </recommendedName>
</protein>
<comment type="caution">
    <text evidence="1">The sequence shown here is derived from an EMBL/GenBank/DDBJ whole genome shotgun (WGS) entry which is preliminary data.</text>
</comment>
<dbReference type="Proteomes" id="UP001500507">
    <property type="component" value="Unassembled WGS sequence"/>
</dbReference>
<name>A0ABP3XQS1_9FLAO</name>
<organism evidence="1 2">
    <name type="scientific">Gangjinia marincola</name>
    <dbReference type="NCBI Taxonomy" id="578463"/>
    <lineage>
        <taxon>Bacteria</taxon>
        <taxon>Pseudomonadati</taxon>
        <taxon>Bacteroidota</taxon>
        <taxon>Flavobacteriia</taxon>
        <taxon>Flavobacteriales</taxon>
        <taxon>Flavobacteriaceae</taxon>
        <taxon>Gangjinia</taxon>
    </lineage>
</organism>
<proteinExistence type="predicted"/>
<evidence type="ECO:0000313" key="1">
    <source>
        <dbReference type="EMBL" id="GAA0871377.1"/>
    </source>
</evidence>
<accession>A0ABP3XQS1</accession>
<dbReference type="SUPFAM" id="SSF103515">
    <property type="entry name" value="Autotransporter"/>
    <property type="match status" value="1"/>
</dbReference>
<evidence type="ECO:0000313" key="2">
    <source>
        <dbReference type="Proteomes" id="UP001500507"/>
    </source>
</evidence>
<dbReference type="EMBL" id="BAAAFG010000002">
    <property type="protein sequence ID" value="GAA0871377.1"/>
    <property type="molecule type" value="Genomic_DNA"/>
</dbReference>